<dbReference type="GO" id="GO:0005506">
    <property type="term" value="F:iron ion binding"/>
    <property type="evidence" value="ECO:0007669"/>
    <property type="project" value="InterPro"/>
</dbReference>
<evidence type="ECO:0000313" key="5">
    <source>
        <dbReference type="EMBL" id="MBB4640867.1"/>
    </source>
</evidence>
<name>A0A840HTC8_9SPHN</name>
<feature type="domain" description="Prolyl 4-hydroxylase alpha subunit" evidence="4">
    <location>
        <begin position="29"/>
        <end position="243"/>
    </location>
</feature>
<accession>A0A840HTC8</accession>
<comment type="cofactor">
    <cofactor evidence="1">
        <name>L-ascorbate</name>
        <dbReference type="ChEBI" id="CHEBI:38290"/>
    </cofactor>
</comment>
<dbReference type="GO" id="GO:0031418">
    <property type="term" value="F:L-ascorbic acid binding"/>
    <property type="evidence" value="ECO:0007669"/>
    <property type="project" value="InterPro"/>
</dbReference>
<dbReference type="GO" id="GO:0031543">
    <property type="term" value="F:peptidyl-proline dioxygenase activity"/>
    <property type="evidence" value="ECO:0007669"/>
    <property type="project" value="TreeGrafter"/>
</dbReference>
<dbReference type="InterPro" id="IPR006620">
    <property type="entry name" value="Pro_4_hyd_alph"/>
</dbReference>
<protein>
    <submittedName>
        <fullName evidence="5">Rps23 Pro-64 3,4-dihydroxylase Tpa1-like proline 4-hydroxylase</fullName>
    </submittedName>
</protein>
<dbReference type="RefSeq" id="WP_184474679.1">
    <property type="nucleotide sequence ID" value="NZ_JACHOV010000003.1"/>
</dbReference>
<dbReference type="Proteomes" id="UP000575068">
    <property type="component" value="Unassembled WGS sequence"/>
</dbReference>
<dbReference type="PANTHER" id="PTHR12117:SF0">
    <property type="entry name" value="PROLYL 3-HYDROXYLASE OGFOD1"/>
    <property type="match status" value="1"/>
</dbReference>
<keyword evidence="3" id="KW-0560">Oxidoreductase</keyword>
<evidence type="ECO:0000256" key="1">
    <source>
        <dbReference type="ARBA" id="ARBA00001961"/>
    </source>
</evidence>
<sequence length="247" mass="28075">MRKQLTSGPRLEFNQSLDREKLASLIERTGCVQIADFLCQAGAPSLQQELLARADWKRVINGREKVFETDANYYVTMDPEERRKLDAAVYSSATHGFQFQYDTIRIADDLPSRERDNSMLSRFARFMCEPDSLNFFRSITDEPKIVFADAQATRYRAGDFLTRHDDAIGGKHRSYAYVLSLSADWQAEWGGLLLLNDHQGGIAQAIVPRFNNLVLFRVGQPHSVSFVAPYAGSDRLSITGWLRTQMP</sequence>
<dbReference type="SMART" id="SM00702">
    <property type="entry name" value="P4Hc"/>
    <property type="match status" value="1"/>
</dbReference>
<dbReference type="PANTHER" id="PTHR12117">
    <property type="entry name" value="HISTONE ACETYLTRANSFERASE COMPLEX"/>
    <property type="match status" value="1"/>
</dbReference>
<proteinExistence type="predicted"/>
<dbReference type="EMBL" id="JACHOV010000003">
    <property type="protein sequence ID" value="MBB4640867.1"/>
    <property type="molecule type" value="Genomic_DNA"/>
</dbReference>
<dbReference type="GO" id="GO:0005737">
    <property type="term" value="C:cytoplasm"/>
    <property type="evidence" value="ECO:0007669"/>
    <property type="project" value="TreeGrafter"/>
</dbReference>
<dbReference type="AlphaFoldDB" id="A0A840HTC8"/>
<reference evidence="5 6" key="1">
    <citation type="submission" date="2020-08" db="EMBL/GenBank/DDBJ databases">
        <title>Genomic Encyclopedia of Type Strains, Phase IV (KMG-IV): sequencing the most valuable type-strain genomes for metagenomic binning, comparative biology and taxonomic classification.</title>
        <authorList>
            <person name="Goeker M."/>
        </authorList>
    </citation>
    <scope>NUCLEOTIDE SEQUENCE [LARGE SCALE GENOMIC DNA]</scope>
    <source>
        <strain evidence="5 6">DSM 7465</strain>
    </source>
</reference>
<dbReference type="Gene3D" id="2.60.120.620">
    <property type="entry name" value="q2cbj1_9rhob like domain"/>
    <property type="match status" value="1"/>
</dbReference>
<evidence type="ECO:0000313" key="6">
    <source>
        <dbReference type="Proteomes" id="UP000575068"/>
    </source>
</evidence>
<organism evidence="5 6">
    <name type="scientific">Rhizorhapis suberifaciens</name>
    <name type="common">corky root of lettuce</name>
    <dbReference type="NCBI Taxonomy" id="13656"/>
    <lineage>
        <taxon>Bacteria</taxon>
        <taxon>Pseudomonadati</taxon>
        <taxon>Pseudomonadota</taxon>
        <taxon>Alphaproteobacteria</taxon>
        <taxon>Sphingomonadales</taxon>
        <taxon>Sphingomonadaceae</taxon>
        <taxon>Rhizorhapis</taxon>
    </lineage>
</organism>
<dbReference type="Pfam" id="PF13661">
    <property type="entry name" value="2OG-FeII_Oxy_4"/>
    <property type="match status" value="1"/>
</dbReference>
<evidence type="ECO:0000256" key="3">
    <source>
        <dbReference type="ARBA" id="ARBA00023002"/>
    </source>
</evidence>
<dbReference type="InterPro" id="IPR051842">
    <property type="entry name" value="uS12_prolyl_hydroxylase"/>
</dbReference>
<dbReference type="InterPro" id="IPR039558">
    <property type="entry name" value="TPA1/OFD1_N"/>
</dbReference>
<comment type="caution">
    <text evidence="5">The sequence shown here is derived from an EMBL/GenBank/DDBJ whole genome shotgun (WGS) entry which is preliminary data.</text>
</comment>
<evidence type="ECO:0000256" key="2">
    <source>
        <dbReference type="ARBA" id="ARBA00022964"/>
    </source>
</evidence>
<keyword evidence="6" id="KW-1185">Reference proteome</keyword>
<keyword evidence="2" id="KW-0223">Dioxygenase</keyword>
<evidence type="ECO:0000259" key="4">
    <source>
        <dbReference type="SMART" id="SM00702"/>
    </source>
</evidence>
<gene>
    <name evidence="5" type="ORF">HNQ99_001160</name>
</gene>
<dbReference type="GO" id="GO:0006449">
    <property type="term" value="P:regulation of translational termination"/>
    <property type="evidence" value="ECO:0007669"/>
    <property type="project" value="TreeGrafter"/>
</dbReference>